<keyword evidence="6" id="KW-1133">Transmembrane helix</keyword>
<evidence type="ECO:0000256" key="6">
    <source>
        <dbReference type="SAM" id="Phobius"/>
    </source>
</evidence>
<evidence type="ECO:0000256" key="1">
    <source>
        <dbReference type="ARBA" id="ARBA00007447"/>
    </source>
</evidence>
<evidence type="ECO:0000256" key="7">
    <source>
        <dbReference type="SAM" id="SignalP"/>
    </source>
</evidence>
<dbReference type="PANTHER" id="PTHR13683">
    <property type="entry name" value="ASPARTYL PROTEASES"/>
    <property type="match status" value="1"/>
</dbReference>
<dbReference type="OMA" id="CIGRIDG"/>
<evidence type="ECO:0000259" key="8">
    <source>
        <dbReference type="PROSITE" id="PS51767"/>
    </source>
</evidence>
<feature type="active site" evidence="5">
    <location>
        <position position="315"/>
    </location>
</feature>
<dbReference type="STRING" id="431595.K3WZX7"/>
<dbReference type="InterPro" id="IPR001461">
    <property type="entry name" value="Aspartic_peptidase_A1"/>
</dbReference>
<reference evidence="10" key="1">
    <citation type="journal article" date="2010" name="Genome Biol.">
        <title>Genome sequence of the necrotrophic plant pathogen Pythium ultimum reveals original pathogenicity mechanisms and effector repertoire.</title>
        <authorList>
            <person name="Levesque C.A."/>
            <person name="Brouwer H."/>
            <person name="Cano L."/>
            <person name="Hamilton J.P."/>
            <person name="Holt C."/>
            <person name="Huitema E."/>
            <person name="Raffaele S."/>
            <person name="Robideau G.P."/>
            <person name="Thines M."/>
            <person name="Win J."/>
            <person name="Zerillo M.M."/>
            <person name="Beakes G.W."/>
            <person name="Boore J.L."/>
            <person name="Busam D."/>
            <person name="Dumas B."/>
            <person name="Ferriera S."/>
            <person name="Fuerstenberg S.I."/>
            <person name="Gachon C.M."/>
            <person name="Gaulin E."/>
            <person name="Govers F."/>
            <person name="Grenville-Briggs L."/>
            <person name="Horner N."/>
            <person name="Hostetler J."/>
            <person name="Jiang R.H."/>
            <person name="Johnson J."/>
            <person name="Krajaejun T."/>
            <person name="Lin H."/>
            <person name="Meijer H.J."/>
            <person name="Moore B."/>
            <person name="Morris P."/>
            <person name="Phuntmart V."/>
            <person name="Puiu D."/>
            <person name="Shetty J."/>
            <person name="Stajich J.E."/>
            <person name="Tripathy S."/>
            <person name="Wawra S."/>
            <person name="van West P."/>
            <person name="Whitty B.R."/>
            <person name="Coutinho P.M."/>
            <person name="Henrissat B."/>
            <person name="Martin F."/>
            <person name="Thomas P.D."/>
            <person name="Tyler B.M."/>
            <person name="De Vries R.P."/>
            <person name="Kamoun S."/>
            <person name="Yandell M."/>
            <person name="Tisserat N."/>
            <person name="Buell C.R."/>
        </authorList>
    </citation>
    <scope>NUCLEOTIDE SEQUENCE</scope>
    <source>
        <strain evidence="10">DAOM:BR144</strain>
    </source>
</reference>
<keyword evidence="4" id="KW-0378">Hydrolase</keyword>
<dbReference type="InterPro" id="IPR021109">
    <property type="entry name" value="Peptidase_aspartic_dom_sf"/>
</dbReference>
<dbReference type="Gene3D" id="2.40.70.10">
    <property type="entry name" value="Acid Proteases"/>
    <property type="match status" value="2"/>
</dbReference>
<evidence type="ECO:0000313" key="10">
    <source>
        <dbReference type="Proteomes" id="UP000019132"/>
    </source>
</evidence>
<proteinExistence type="inferred from homology"/>
<evidence type="ECO:0000256" key="3">
    <source>
        <dbReference type="ARBA" id="ARBA00022729"/>
    </source>
</evidence>
<dbReference type="GO" id="GO:0004190">
    <property type="term" value="F:aspartic-type endopeptidase activity"/>
    <property type="evidence" value="ECO:0007669"/>
    <property type="project" value="InterPro"/>
</dbReference>
<dbReference type="GO" id="GO:0006508">
    <property type="term" value="P:proteolysis"/>
    <property type="evidence" value="ECO:0007669"/>
    <property type="project" value="UniProtKB-KW"/>
</dbReference>
<dbReference type="AlphaFoldDB" id="K3WZX7"/>
<dbReference type="InterPro" id="IPR033121">
    <property type="entry name" value="PEPTIDASE_A1"/>
</dbReference>
<evidence type="ECO:0000313" key="9">
    <source>
        <dbReference type="EnsemblProtists" id="PYU1_T010526"/>
    </source>
</evidence>
<comment type="similarity">
    <text evidence="1">Belongs to the peptidase A1 family.</text>
</comment>
<keyword evidence="3 7" id="KW-0732">Signal</keyword>
<feature type="domain" description="Peptidase A1" evidence="8">
    <location>
        <begin position="100"/>
        <end position="427"/>
    </location>
</feature>
<feature type="chain" id="PRO_5003868228" description="Peptidase A1 domain-containing protein" evidence="7">
    <location>
        <begin position="26"/>
        <end position="562"/>
    </location>
</feature>
<reference evidence="10" key="2">
    <citation type="submission" date="2010-04" db="EMBL/GenBank/DDBJ databases">
        <authorList>
            <person name="Buell R."/>
            <person name="Hamilton J."/>
            <person name="Hostetler J."/>
        </authorList>
    </citation>
    <scope>NUCLEOTIDE SEQUENCE [LARGE SCALE GENOMIC DNA]</scope>
    <source>
        <strain evidence="10">DAOM:BR144</strain>
    </source>
</reference>
<keyword evidence="2" id="KW-0645">Protease</keyword>
<dbReference type="EMBL" id="GL376596">
    <property type="status" value="NOT_ANNOTATED_CDS"/>
    <property type="molecule type" value="Genomic_DNA"/>
</dbReference>
<dbReference type="Pfam" id="PF00026">
    <property type="entry name" value="Asp"/>
    <property type="match status" value="1"/>
</dbReference>
<sequence length="562" mass="60852">MKLVGRVALFGTLLLALLGNYHAQANVIQVALTKMARSSEVDWLHSRYRNALNAAAPSEKVNLADDNSTTTQSASANSATPQVINVDAAETRIFSGEGSHTIQVTVGGQPRTLIIDTGSGKTAFVCEGCNNCGTRHENAPFQFTSNTKYLTCASSNSCAECTTEGKCKYSQVYVEGDYWLANKVSDVMAFAPKNQPAFQAPVNFGCIYAQDGVFNTQTSDGIMGFSKHADSIFEQFYQHKVTKSRIFSQCLSQNGGILTLGGVDMSINYDPVVYTPIRNTGFQYWTVTLLSISIGSTELEIDNKVYNKHRGTVFDSGTTFVYMPLAIEAPLKAAWAKAVGDDQFPISDYYYDLTEAQLAHLPDICFHLLNDAKVCVPPSLYFYRVGVGKYAGTLFFGDGAKSLIIGASALTNHNVIYDVDNLRIGVAKANCEATVSSTATDNSTTTSAVMVELSINPGGDKFRSISPAIGSYDALVQWILASATFLGVIGLVNALWMELKDIKAEKAHQAQLAKQGDVNVNEADGGRVPSASSCALLDEEEEDRTSAFSFILMRDDDERQVV</sequence>
<keyword evidence="6" id="KW-0812">Transmembrane</keyword>
<dbReference type="SUPFAM" id="SSF50630">
    <property type="entry name" value="Acid proteases"/>
    <property type="match status" value="1"/>
</dbReference>
<dbReference type="PANTHER" id="PTHR13683:SF375">
    <property type="entry name" value="PEPTIDASE A1 DOMAIN-CONTAINING PROTEIN"/>
    <property type="match status" value="1"/>
</dbReference>
<dbReference type="HOGENOM" id="CLU_485310_0_0_1"/>
<evidence type="ECO:0000256" key="4">
    <source>
        <dbReference type="ARBA" id="ARBA00022801"/>
    </source>
</evidence>
<feature type="signal peptide" evidence="7">
    <location>
        <begin position="1"/>
        <end position="25"/>
    </location>
</feature>
<dbReference type="EnsemblProtists" id="PYU1_T010526">
    <property type="protein sequence ID" value="PYU1_T010526"/>
    <property type="gene ID" value="PYU1_G010504"/>
</dbReference>
<name>K3WZX7_GLOUD</name>
<evidence type="ECO:0000256" key="5">
    <source>
        <dbReference type="PIRSR" id="PIRSR601461-1"/>
    </source>
</evidence>
<keyword evidence="10" id="KW-1185">Reference proteome</keyword>
<protein>
    <recommendedName>
        <fullName evidence="8">Peptidase A1 domain-containing protein</fullName>
    </recommendedName>
</protein>
<feature type="transmembrane region" description="Helical" evidence="6">
    <location>
        <begin position="475"/>
        <end position="496"/>
    </location>
</feature>
<reference evidence="9" key="3">
    <citation type="submission" date="2015-02" db="UniProtKB">
        <authorList>
            <consortium name="EnsemblProtists"/>
        </authorList>
    </citation>
    <scope>IDENTIFICATION</scope>
    <source>
        <strain evidence="9">DAOM BR144</strain>
    </source>
</reference>
<dbReference type="PROSITE" id="PS51767">
    <property type="entry name" value="PEPTIDASE_A1"/>
    <property type="match status" value="1"/>
</dbReference>
<dbReference type="InParanoid" id="K3WZX7"/>
<dbReference type="VEuPathDB" id="FungiDB:PYU1_G010504"/>
<feature type="active site" evidence="5">
    <location>
        <position position="116"/>
    </location>
</feature>
<evidence type="ECO:0000256" key="2">
    <source>
        <dbReference type="ARBA" id="ARBA00022670"/>
    </source>
</evidence>
<dbReference type="Proteomes" id="UP000019132">
    <property type="component" value="Unassembled WGS sequence"/>
</dbReference>
<dbReference type="eggNOG" id="KOG1339">
    <property type="taxonomic scope" value="Eukaryota"/>
</dbReference>
<accession>K3WZX7</accession>
<keyword evidence="6" id="KW-0472">Membrane</keyword>
<organism evidence="9 10">
    <name type="scientific">Globisporangium ultimum (strain ATCC 200006 / CBS 805.95 / DAOM BR144)</name>
    <name type="common">Pythium ultimum</name>
    <dbReference type="NCBI Taxonomy" id="431595"/>
    <lineage>
        <taxon>Eukaryota</taxon>
        <taxon>Sar</taxon>
        <taxon>Stramenopiles</taxon>
        <taxon>Oomycota</taxon>
        <taxon>Peronosporomycetes</taxon>
        <taxon>Pythiales</taxon>
        <taxon>Pythiaceae</taxon>
        <taxon>Globisporangium</taxon>
    </lineage>
</organism>